<dbReference type="Gene3D" id="2.30.110.50">
    <property type="match status" value="1"/>
</dbReference>
<proteinExistence type="predicted"/>
<dbReference type="InterPro" id="IPR017847">
    <property type="entry name" value="T6SS_RhsGE_Vgr_subset"/>
</dbReference>
<dbReference type="Proteomes" id="UP000075604">
    <property type="component" value="Unassembled WGS sequence"/>
</dbReference>
<dbReference type="Pfam" id="PF05954">
    <property type="entry name" value="Phage_GPD"/>
    <property type="match status" value="1"/>
</dbReference>
<protein>
    <recommendedName>
        <fullName evidence="1">Gp5/Type VI secretion system Vgr C-terminal trimerisation domain-containing protein</fullName>
    </recommendedName>
</protein>
<evidence type="ECO:0000313" key="2">
    <source>
        <dbReference type="EMBL" id="KYF49759.1"/>
    </source>
</evidence>
<organism evidence="2 3">
    <name type="scientific">Sorangium cellulosum</name>
    <name type="common">Polyangium cellulosum</name>
    <dbReference type="NCBI Taxonomy" id="56"/>
    <lineage>
        <taxon>Bacteria</taxon>
        <taxon>Pseudomonadati</taxon>
        <taxon>Myxococcota</taxon>
        <taxon>Polyangia</taxon>
        <taxon>Polyangiales</taxon>
        <taxon>Polyangiaceae</taxon>
        <taxon>Sorangium</taxon>
    </lineage>
</organism>
<dbReference type="Gene3D" id="2.40.50.230">
    <property type="entry name" value="Gp5 N-terminal domain"/>
    <property type="match status" value="1"/>
</dbReference>
<feature type="domain" description="Gp5/Type VI secretion system Vgr C-terminal trimerisation" evidence="1">
    <location>
        <begin position="454"/>
        <end position="558"/>
    </location>
</feature>
<dbReference type="AlphaFoldDB" id="A0A150P3A0"/>
<accession>A0A150P3A0</accession>
<dbReference type="Pfam" id="PF22178">
    <property type="entry name" value="Gp5_trimer_C"/>
    <property type="match status" value="1"/>
</dbReference>
<dbReference type="InterPro" id="IPR050708">
    <property type="entry name" value="T6SS_VgrG/RHS"/>
</dbReference>
<dbReference type="EMBL" id="JELX01004211">
    <property type="protein sequence ID" value="KYF49759.1"/>
    <property type="molecule type" value="Genomic_DNA"/>
</dbReference>
<evidence type="ECO:0000313" key="3">
    <source>
        <dbReference type="Proteomes" id="UP000075604"/>
    </source>
</evidence>
<dbReference type="InterPro" id="IPR037026">
    <property type="entry name" value="Vgr_OB-fold_dom_sf"/>
</dbReference>
<dbReference type="SUPFAM" id="SSF69255">
    <property type="entry name" value="gp5 N-terminal domain-like"/>
    <property type="match status" value="1"/>
</dbReference>
<comment type="caution">
    <text evidence="2">The sequence shown here is derived from an EMBL/GenBank/DDBJ whole genome shotgun (WGS) entry which is preliminary data.</text>
</comment>
<reference evidence="2 3" key="1">
    <citation type="submission" date="2014-02" db="EMBL/GenBank/DDBJ databases">
        <title>The small core and large imbalanced accessory genome model reveals a collaborative survival strategy of Sorangium cellulosum strains in nature.</title>
        <authorList>
            <person name="Han K."/>
            <person name="Peng R."/>
            <person name="Blom J."/>
            <person name="Li Y.-Z."/>
        </authorList>
    </citation>
    <scope>NUCLEOTIDE SEQUENCE [LARGE SCALE GENOMIC DNA]</scope>
    <source>
        <strain evidence="2 3">So0157-18</strain>
    </source>
</reference>
<dbReference type="PANTHER" id="PTHR32305">
    <property type="match status" value="1"/>
</dbReference>
<name>A0A150P3A0_SORCE</name>
<dbReference type="NCBIfam" id="TIGR03361">
    <property type="entry name" value="VI_Rhs_Vgr"/>
    <property type="match status" value="1"/>
</dbReference>
<gene>
    <name evidence="2" type="ORF">BE04_24700</name>
</gene>
<dbReference type="NCBIfam" id="TIGR01646">
    <property type="entry name" value="vgr_GE"/>
    <property type="match status" value="1"/>
</dbReference>
<sequence>MFEVTLRCPELPDELLVQAAHVVEAISSPTRAVVHAISGDDIDVEAPIGRAALLEVSVDAEPVRHFQLVVTSVRFDGVYRGAQRRYVIELAHELELLSLRADVRMFQDKDAREIVAAVLEGAGVPSAHVSWSLSRPPWKRTYCVQYRETDFAFLSRLCEFEGIFYFAHDDGASTHVTFADSQGAFPPIEGESVIHLADDHHGSGVHQLEIETCATPDQVSVGDYNFETPGVVLTKRHAAADSPRSDSFEYPAGHRTSDQGATLARLRLEALAAESTIGRGRSDRMSFRAGSWFELGEASRDELSGQYLLTRVEHHFAPQPDEGASRAWYKNDFTCIPHATPFRPPRATARARVRGVHSAVVTGPSGSEIHTDELGRMKARFFWDREDPQDDTSSCWIRVVQLPLGASQAIARVGWEMAVVYVDGDPDRPVGIARLYNAEKTSPYGYPAAKTRMALQTPSSPASGKSNEIRMEDGGSAMEFFMNASKDWDTHVNNNRTDTVAVDEKLEIGVDGSVTIGANETVQIGASRTASVSADEGVSIGADRTKTVGGSETVTVSGNISVDVKGSDSETTGGSHTTLAAMGVERTSTGSQSLTVGGSMVSVGALGVSHTVVGALSETVGGAKIAVSGASVTESVVGAYASTVGGVSVQAAGGNRQAATKGRSAVTVGGLLSANAAGKVSIRAKKVAVRVMGVANLLGGGGVLTLTPGSASFVGLVTLDASGSIKISGNPNLVG</sequence>
<dbReference type="Gene3D" id="4.10.220.110">
    <property type="match status" value="1"/>
</dbReference>
<dbReference type="SUPFAM" id="SSF69279">
    <property type="entry name" value="Phage tail proteins"/>
    <property type="match status" value="2"/>
</dbReference>
<dbReference type="InterPro" id="IPR006533">
    <property type="entry name" value="T6SS_Vgr_RhsGE"/>
</dbReference>
<dbReference type="InterPro" id="IPR054030">
    <property type="entry name" value="Gp5_Vgr_C"/>
</dbReference>
<dbReference type="PANTHER" id="PTHR32305:SF15">
    <property type="entry name" value="PROTEIN RHSA-RELATED"/>
    <property type="match status" value="1"/>
</dbReference>
<dbReference type="Gene3D" id="3.55.50.10">
    <property type="entry name" value="Baseplate protein-like domains"/>
    <property type="match status" value="1"/>
</dbReference>
<dbReference type="SUPFAM" id="SSF69349">
    <property type="entry name" value="Phage fibre proteins"/>
    <property type="match status" value="2"/>
</dbReference>
<evidence type="ECO:0000259" key="1">
    <source>
        <dbReference type="Pfam" id="PF22178"/>
    </source>
</evidence>